<protein>
    <submittedName>
        <fullName evidence="2">Uncharacterized protein</fullName>
    </submittedName>
</protein>
<dbReference type="AlphaFoldDB" id="D9SV23"/>
<dbReference type="KEGG" id="ccb:Clocel_3318"/>
<feature type="signal peptide" evidence="1">
    <location>
        <begin position="1"/>
        <end position="25"/>
    </location>
</feature>
<organism evidence="2 3">
    <name type="scientific">Clostridium cellulovorans (strain ATCC 35296 / DSM 3052 / OCM 3 / 743B)</name>
    <dbReference type="NCBI Taxonomy" id="573061"/>
    <lineage>
        <taxon>Bacteria</taxon>
        <taxon>Bacillati</taxon>
        <taxon>Bacillota</taxon>
        <taxon>Clostridia</taxon>
        <taxon>Eubacteriales</taxon>
        <taxon>Clostridiaceae</taxon>
        <taxon>Clostridium</taxon>
    </lineage>
</organism>
<dbReference type="HOGENOM" id="CLU_173862_1_1_9"/>
<proteinExistence type="predicted"/>
<feature type="chain" id="PRO_5003128425" evidence="1">
    <location>
        <begin position="26"/>
        <end position="104"/>
    </location>
</feature>
<sequence>MKNCAKKLILICLVFNIFFTTPTFAVTNFKEGVYQLSNFNVSPGNLYTIQNISKENNAYIILFDEDQRTLQSIRLEPNSKSYDLLPLKPEYRIVIIGNGEVIIK</sequence>
<name>D9SV23_CLOC7</name>
<keyword evidence="1" id="KW-0732">Signal</keyword>
<dbReference type="OrthoDB" id="1924904at2"/>
<evidence type="ECO:0000313" key="3">
    <source>
        <dbReference type="Proteomes" id="UP000002730"/>
    </source>
</evidence>
<evidence type="ECO:0000256" key="1">
    <source>
        <dbReference type="SAM" id="SignalP"/>
    </source>
</evidence>
<evidence type="ECO:0000313" key="2">
    <source>
        <dbReference type="EMBL" id="ADL52998.1"/>
    </source>
</evidence>
<dbReference type="Proteomes" id="UP000002730">
    <property type="component" value="Chromosome"/>
</dbReference>
<dbReference type="RefSeq" id="WP_010073393.1">
    <property type="nucleotide sequence ID" value="NC_014393.1"/>
</dbReference>
<gene>
    <name evidence="2" type="ordered locus">Clocel_3318</name>
</gene>
<dbReference type="EMBL" id="CP002160">
    <property type="protein sequence ID" value="ADL52998.1"/>
    <property type="molecule type" value="Genomic_DNA"/>
</dbReference>
<keyword evidence="3" id="KW-1185">Reference proteome</keyword>
<reference evidence="2 3" key="1">
    <citation type="submission" date="2010-08" db="EMBL/GenBank/DDBJ databases">
        <title>Complete sequence of Clostridium cellulovorans 743B.</title>
        <authorList>
            <consortium name="US DOE Joint Genome Institute"/>
            <person name="Lucas S."/>
            <person name="Copeland A."/>
            <person name="Lapidus A."/>
            <person name="Cheng J.-F."/>
            <person name="Bruce D."/>
            <person name="Goodwin L."/>
            <person name="Pitluck S."/>
            <person name="Chertkov O."/>
            <person name="Detter J.C."/>
            <person name="Han C."/>
            <person name="Tapia R."/>
            <person name="Land M."/>
            <person name="Hauser L."/>
            <person name="Chang Y.-J."/>
            <person name="Jeffries C."/>
            <person name="Kyrpides N."/>
            <person name="Ivanova N."/>
            <person name="Mikhailova N."/>
            <person name="Hemme C.L."/>
            <person name="Woyke T."/>
        </authorList>
    </citation>
    <scope>NUCLEOTIDE SEQUENCE [LARGE SCALE GENOMIC DNA]</scope>
    <source>
        <strain evidence="3">ATCC 35296 / DSM 3052 / OCM 3 / 743B</strain>
    </source>
</reference>
<dbReference type="eggNOG" id="ENOG5030GIE">
    <property type="taxonomic scope" value="Bacteria"/>
</dbReference>
<accession>D9SV23</accession>